<dbReference type="PANTHER" id="PTHR21055">
    <property type="entry name" value="PROTEIN PHOSPHATASE 1 REGULATORY SUBUNIT 36"/>
    <property type="match status" value="1"/>
</dbReference>
<feature type="transmembrane region" description="Helical" evidence="2">
    <location>
        <begin position="559"/>
        <end position="576"/>
    </location>
</feature>
<keyword evidence="2" id="KW-1133">Transmembrane helix</keyword>
<protein>
    <submittedName>
        <fullName evidence="3">(California timema) hypothetical protein</fullName>
    </submittedName>
</protein>
<proteinExistence type="predicted"/>
<dbReference type="AlphaFoldDB" id="A0A7R9IXR0"/>
<dbReference type="GO" id="GO:0019902">
    <property type="term" value="F:phosphatase binding"/>
    <property type="evidence" value="ECO:0007669"/>
    <property type="project" value="InterPro"/>
</dbReference>
<reference evidence="3" key="1">
    <citation type="submission" date="2020-11" db="EMBL/GenBank/DDBJ databases">
        <authorList>
            <person name="Tran Van P."/>
        </authorList>
    </citation>
    <scope>NUCLEOTIDE SEQUENCE</scope>
</reference>
<organism evidence="3">
    <name type="scientific">Timema californicum</name>
    <name type="common">California timema</name>
    <name type="synonym">Walking stick</name>
    <dbReference type="NCBI Taxonomy" id="61474"/>
    <lineage>
        <taxon>Eukaryota</taxon>
        <taxon>Metazoa</taxon>
        <taxon>Ecdysozoa</taxon>
        <taxon>Arthropoda</taxon>
        <taxon>Hexapoda</taxon>
        <taxon>Insecta</taxon>
        <taxon>Pterygota</taxon>
        <taxon>Neoptera</taxon>
        <taxon>Polyneoptera</taxon>
        <taxon>Phasmatodea</taxon>
        <taxon>Timematodea</taxon>
        <taxon>Timematoidea</taxon>
        <taxon>Timematidae</taxon>
        <taxon>Timema</taxon>
    </lineage>
</organism>
<dbReference type="EMBL" id="OE179447">
    <property type="protein sequence ID" value="CAD7568841.1"/>
    <property type="molecule type" value="Genomic_DNA"/>
</dbReference>
<feature type="region of interest" description="Disordered" evidence="1">
    <location>
        <begin position="452"/>
        <end position="503"/>
    </location>
</feature>
<dbReference type="InterPro" id="IPR026142">
    <property type="entry name" value="Pro_pase_1_reg_su_36"/>
</dbReference>
<dbReference type="Pfam" id="PF14895">
    <property type="entry name" value="PPPI_inhib"/>
    <property type="match status" value="1"/>
</dbReference>
<keyword evidence="2" id="KW-0472">Membrane</keyword>
<sequence>MGLIYKSGLWTWDNYSDGIVSVSHNGGPKHKHPMKQSSVMDVHTKLLGGNKSSLDIKFRDSVDVLRQIQFRRHLQRRMRSEEEEVVMLQDIKDVVLFQVLSPLPAKFIDFFHTNTVDRFLRALIVYFQYFLQAYDEMLLRHLENLHKLHHPNILKIENKMQETLSELRGMVGREYTSILLGCDEVKKFHHMANRMNTSQGEQDVRQFELLYRMCTRVVWIALQRRYLNLIELELNRLFRTDEFNVVKHQKGPQKSFAALDRQEFPHEDRILSGEAMKEHRRLLLQSPAIAELIRGSQDYRLLGTGYVHFDTNDQKIVSLQQTYTTPEEALGFIKMVVGILGLPKKNFDAMLVQRMDTQEMRSIKSKTMIKATAHKLSYVKEAAKQYVEFELPEAGVAEPIPAEFPRSNYTFPSTPPDDMEASRLKWRKYMAHMQRKLLTRVELKEVNPHLRGGRVENHLGKTAPSSPDRDSNLDLPVLSSRALHDKRKDRSQTHQPQITPLMAQKCTTVPTQLHTLPRADLLVHLASPPIFEMFTPTHWIFSQTNRWLGSVRFTTSREGLMMMMMMMMMMMIVGSIKHAAVRWIKPNFYYTAFDRRGYVEPVRLSETKQSKNTARAHQVRDITEHYKQDSKELSLEGLELYDIKEVPDTKRQPTIPVIKLSLRIDGMFHAMEVDTDSPYAHLGGNQSYNPWTWSCVPGQLTHHFDY</sequence>
<dbReference type="PANTHER" id="PTHR21055:SF3">
    <property type="entry name" value="PROTEIN PHOSPHATASE 1 REGULATORY SUBUNIT 36"/>
    <property type="match status" value="1"/>
</dbReference>
<name>A0A7R9IXR0_TIMCA</name>
<feature type="compositionally biased region" description="Basic and acidic residues" evidence="1">
    <location>
        <begin position="482"/>
        <end position="492"/>
    </location>
</feature>
<evidence type="ECO:0000256" key="2">
    <source>
        <dbReference type="SAM" id="Phobius"/>
    </source>
</evidence>
<keyword evidence="2" id="KW-0812">Transmembrane</keyword>
<gene>
    <name evidence="3" type="ORF">TCMB3V08_LOCUS1594</name>
</gene>
<evidence type="ECO:0000313" key="3">
    <source>
        <dbReference type="EMBL" id="CAD7568841.1"/>
    </source>
</evidence>
<evidence type="ECO:0000256" key="1">
    <source>
        <dbReference type="SAM" id="MobiDB-lite"/>
    </source>
</evidence>
<accession>A0A7R9IXR0</accession>